<dbReference type="GO" id="GO:0008773">
    <property type="term" value="F:[protein-PII] uridylyltransferase activity"/>
    <property type="evidence" value="ECO:0007669"/>
    <property type="project" value="InterPro"/>
</dbReference>
<evidence type="ECO:0000313" key="4">
    <source>
        <dbReference type="Proteomes" id="UP000656813"/>
    </source>
</evidence>
<dbReference type="CDD" id="cd05401">
    <property type="entry name" value="NT_GlnE_GlnD_like"/>
    <property type="match status" value="1"/>
</dbReference>
<dbReference type="Pfam" id="PF03445">
    <property type="entry name" value="DUF294"/>
    <property type="match status" value="1"/>
</dbReference>
<gene>
    <name evidence="3" type="ORF">GCM10007096_11480</name>
</gene>
<protein>
    <recommendedName>
        <fullName evidence="5">Nucleotidyltransferase</fullName>
    </recommendedName>
</protein>
<accession>A0A8J2ZUL6</accession>
<name>A0A8J2ZUL6_9BACL</name>
<reference evidence="3" key="2">
    <citation type="submission" date="2020-09" db="EMBL/GenBank/DDBJ databases">
        <authorList>
            <person name="Sun Q."/>
            <person name="Zhou Y."/>
        </authorList>
    </citation>
    <scope>NUCLEOTIDE SEQUENCE</scope>
    <source>
        <strain evidence="3">CGMCC 1.12777</strain>
    </source>
</reference>
<evidence type="ECO:0008006" key="5">
    <source>
        <dbReference type="Google" id="ProtNLM"/>
    </source>
</evidence>
<dbReference type="Proteomes" id="UP000656813">
    <property type="component" value="Unassembled WGS sequence"/>
</dbReference>
<sequence>MANFKQLIKKIEAAESVHELKHYHQELFQLPNSPLLSHTPVTHIFSSLNHVHDLLMQRAIQIAEKELKSLNRGKCPEQWCFYLLGSAARSEQTIWTDQDNGILYLCSSEDAPQCKRYIDTLAVKITAYLHDIGYKYCPGNVMATNPRWTKEATQWIEAMTSHAQACSPDDIRYLYIAADLRPLYGDDTLIFHVQKQLYQLINGSPFTTSRMQTHTAVPKVPLNALGVVHGERWGEHSGEINIKTSLYVPLINSIKYLAIRHQITATSTLERLEALKNKGIITERIFKEIEEALITSLYFRLYSSLDKEDSANYIHFEKLSKQERKALKSAMKLAKHWQGKVFHWNGANQDE</sequence>
<dbReference type="AlphaFoldDB" id="A0A8J2ZUL6"/>
<dbReference type="RefSeq" id="WP_188496439.1">
    <property type="nucleotide sequence ID" value="NZ_BMFV01000006.1"/>
</dbReference>
<dbReference type="EMBL" id="BMFV01000006">
    <property type="protein sequence ID" value="GGH78287.1"/>
    <property type="molecule type" value="Genomic_DNA"/>
</dbReference>
<reference evidence="3" key="1">
    <citation type="journal article" date="2014" name="Int. J. Syst. Evol. Microbiol.">
        <title>Complete genome sequence of Corynebacterium casei LMG S-19264T (=DSM 44701T), isolated from a smear-ripened cheese.</title>
        <authorList>
            <consortium name="US DOE Joint Genome Institute (JGI-PGF)"/>
            <person name="Walter F."/>
            <person name="Albersmeier A."/>
            <person name="Kalinowski J."/>
            <person name="Ruckert C."/>
        </authorList>
    </citation>
    <scope>NUCLEOTIDE SEQUENCE</scope>
    <source>
        <strain evidence="3">CGMCC 1.12777</strain>
    </source>
</reference>
<evidence type="ECO:0000259" key="1">
    <source>
        <dbReference type="Pfam" id="PF03445"/>
    </source>
</evidence>
<keyword evidence="4" id="KW-1185">Reference proteome</keyword>
<dbReference type="InterPro" id="IPR005105">
    <property type="entry name" value="GlnD_Uridyltrans_N"/>
</dbReference>
<evidence type="ECO:0000259" key="2">
    <source>
        <dbReference type="Pfam" id="PF10335"/>
    </source>
</evidence>
<evidence type="ECO:0000313" key="3">
    <source>
        <dbReference type="EMBL" id="GGH78287.1"/>
    </source>
</evidence>
<comment type="caution">
    <text evidence="3">The sequence shown here is derived from an EMBL/GenBank/DDBJ whole genome shotgun (WGS) entry which is preliminary data.</text>
</comment>
<feature type="domain" description="DUF294" evidence="2">
    <location>
        <begin position="209"/>
        <end position="341"/>
    </location>
</feature>
<dbReference type="Pfam" id="PF10335">
    <property type="entry name" value="DUF294_C"/>
    <property type="match status" value="1"/>
</dbReference>
<feature type="domain" description="Protein-PII uridylyltransferase N-terminal" evidence="1">
    <location>
        <begin position="40"/>
        <end position="165"/>
    </location>
</feature>
<organism evidence="3 4">
    <name type="scientific">Pullulanibacillus pueri</name>
    <dbReference type="NCBI Taxonomy" id="1437324"/>
    <lineage>
        <taxon>Bacteria</taxon>
        <taxon>Bacillati</taxon>
        <taxon>Bacillota</taxon>
        <taxon>Bacilli</taxon>
        <taxon>Bacillales</taxon>
        <taxon>Sporolactobacillaceae</taxon>
        <taxon>Pullulanibacillus</taxon>
    </lineage>
</organism>
<dbReference type="InterPro" id="IPR018821">
    <property type="entry name" value="DUF294_put_nucleoTrafse_sb-bd"/>
</dbReference>
<proteinExistence type="predicted"/>